<feature type="region of interest" description="Disordered" evidence="1">
    <location>
        <begin position="117"/>
        <end position="155"/>
    </location>
</feature>
<feature type="region of interest" description="Disordered" evidence="1">
    <location>
        <begin position="79"/>
        <end position="102"/>
    </location>
</feature>
<feature type="compositionally biased region" description="Polar residues" evidence="1">
    <location>
        <begin position="118"/>
        <end position="130"/>
    </location>
</feature>
<gene>
    <name evidence="2" type="ORF">HNY73_005954</name>
</gene>
<reference evidence="2" key="2">
    <citation type="submission" date="2020-06" db="EMBL/GenBank/DDBJ databases">
        <authorList>
            <person name="Sheffer M."/>
        </authorList>
    </citation>
    <scope>NUCLEOTIDE SEQUENCE</scope>
</reference>
<dbReference type="AlphaFoldDB" id="A0A8T0FIC8"/>
<evidence type="ECO:0000313" key="3">
    <source>
        <dbReference type="Proteomes" id="UP000807504"/>
    </source>
</evidence>
<comment type="caution">
    <text evidence="2">The sequence shown here is derived from an EMBL/GenBank/DDBJ whole genome shotgun (WGS) entry which is preliminary data.</text>
</comment>
<keyword evidence="3" id="KW-1185">Reference proteome</keyword>
<sequence>MAEGGREPWRAPCTCVCTCPGGPPPKKKPGIFTRMFRFLKKKKTSKDPSDCRKCIESSVNMARSPYTMGMYIEKERRLAAESKRKEPNFSQLPTIPDDSEEDNIYLEPETDERRFAVASTSTAGPSMTRQQRTDARAVRKQPKKSQPLPKGKNYKATKLDIPQMYHAADCACCKCQPKLYDENYIAMDTQVVLHNSVVQQTLTDAVGLCSL</sequence>
<name>A0A8T0FIC8_ARGBR</name>
<evidence type="ECO:0000256" key="1">
    <source>
        <dbReference type="SAM" id="MobiDB-lite"/>
    </source>
</evidence>
<evidence type="ECO:0000313" key="2">
    <source>
        <dbReference type="EMBL" id="KAF8791017.1"/>
    </source>
</evidence>
<dbReference type="EMBL" id="JABXBU010000011">
    <property type="protein sequence ID" value="KAF8791017.1"/>
    <property type="molecule type" value="Genomic_DNA"/>
</dbReference>
<dbReference type="Proteomes" id="UP000807504">
    <property type="component" value="Unassembled WGS sequence"/>
</dbReference>
<protein>
    <submittedName>
        <fullName evidence="2">Uncharacterized protein</fullName>
    </submittedName>
</protein>
<organism evidence="2 3">
    <name type="scientific">Argiope bruennichi</name>
    <name type="common">Wasp spider</name>
    <name type="synonym">Aranea bruennichi</name>
    <dbReference type="NCBI Taxonomy" id="94029"/>
    <lineage>
        <taxon>Eukaryota</taxon>
        <taxon>Metazoa</taxon>
        <taxon>Ecdysozoa</taxon>
        <taxon>Arthropoda</taxon>
        <taxon>Chelicerata</taxon>
        <taxon>Arachnida</taxon>
        <taxon>Araneae</taxon>
        <taxon>Araneomorphae</taxon>
        <taxon>Entelegynae</taxon>
        <taxon>Araneoidea</taxon>
        <taxon>Araneidae</taxon>
        <taxon>Argiope</taxon>
    </lineage>
</organism>
<reference evidence="2" key="1">
    <citation type="journal article" date="2020" name="bioRxiv">
        <title>Chromosome-level reference genome of the European wasp spider Argiope bruennichi: a resource for studies on range expansion and evolutionary adaptation.</title>
        <authorList>
            <person name="Sheffer M.M."/>
            <person name="Hoppe A."/>
            <person name="Krehenwinkel H."/>
            <person name="Uhl G."/>
            <person name="Kuss A.W."/>
            <person name="Jensen L."/>
            <person name="Jensen C."/>
            <person name="Gillespie R.G."/>
            <person name="Hoff K.J."/>
            <person name="Prost S."/>
        </authorList>
    </citation>
    <scope>NUCLEOTIDE SEQUENCE</scope>
</reference>
<proteinExistence type="predicted"/>
<accession>A0A8T0FIC8</accession>